<dbReference type="KEGG" id="fcy:FRACYDRAFT_231815"/>
<accession>A0A1E7FU70</accession>
<dbReference type="EMBL" id="KV784353">
    <property type="protein sequence ID" value="OEU21674.1"/>
    <property type="molecule type" value="Genomic_DNA"/>
</dbReference>
<gene>
    <name evidence="1" type="ORF">FRACYDRAFT_231815</name>
</gene>
<dbReference type="OrthoDB" id="408728at2759"/>
<sequence length="200" mass="23050">MSTSNNIILNQEEIMDHSSTPPLPLPLVLLSFGNILNKFPEFLLQVLPYIADRIVWNSIASSSKMIYYRTKEDEESYLPPWPFNFKLRVDFYDPAGIISNPVWSPDGTQIAYATYSDWDSTYYNYIIVIYDQRRGLLRFQPIGHISENDDSDIDGFPTLRFSPDGSILVSAGNGDGLVKIWDYNITGYHLHYTVEYRSRT</sequence>
<evidence type="ECO:0000313" key="2">
    <source>
        <dbReference type="Proteomes" id="UP000095751"/>
    </source>
</evidence>
<name>A0A1E7FU70_9STRA</name>
<keyword evidence="2" id="KW-1185">Reference proteome</keyword>
<protein>
    <recommendedName>
        <fullName evidence="3">WD40 repeat-like protein</fullName>
    </recommendedName>
</protein>
<dbReference type="InParanoid" id="A0A1E7FU70"/>
<evidence type="ECO:0000313" key="1">
    <source>
        <dbReference type="EMBL" id="OEU21674.1"/>
    </source>
</evidence>
<dbReference type="InterPro" id="IPR001680">
    <property type="entry name" value="WD40_rpt"/>
</dbReference>
<dbReference type="AlphaFoldDB" id="A0A1E7FU70"/>
<proteinExistence type="predicted"/>
<reference evidence="1 2" key="1">
    <citation type="submission" date="2016-09" db="EMBL/GenBank/DDBJ databases">
        <title>Extensive genetic diversity and differential bi-allelic expression allows diatom success in the polar Southern Ocean.</title>
        <authorList>
            <consortium name="DOE Joint Genome Institute"/>
            <person name="Mock T."/>
            <person name="Otillar R.P."/>
            <person name="Strauss J."/>
            <person name="Dupont C."/>
            <person name="Frickenhaus S."/>
            <person name="Maumus F."/>
            <person name="Mcmullan M."/>
            <person name="Sanges R."/>
            <person name="Schmutz J."/>
            <person name="Toseland A."/>
            <person name="Valas R."/>
            <person name="Veluchamy A."/>
            <person name="Ward B.J."/>
            <person name="Allen A."/>
            <person name="Barry K."/>
            <person name="Falciatore A."/>
            <person name="Ferrante M."/>
            <person name="Fortunato A.E."/>
            <person name="Gloeckner G."/>
            <person name="Gruber A."/>
            <person name="Hipkin R."/>
            <person name="Janech M."/>
            <person name="Kroth P."/>
            <person name="Leese F."/>
            <person name="Lindquist E."/>
            <person name="Lyon B.R."/>
            <person name="Martin J."/>
            <person name="Mayer C."/>
            <person name="Parker M."/>
            <person name="Quesneville H."/>
            <person name="Raymond J."/>
            <person name="Uhlig C."/>
            <person name="Valentin K.U."/>
            <person name="Worden A.Z."/>
            <person name="Armbrust E.V."/>
            <person name="Bowler C."/>
            <person name="Green B."/>
            <person name="Moulton V."/>
            <person name="Van Oosterhout C."/>
            <person name="Grigoriev I."/>
        </authorList>
    </citation>
    <scope>NUCLEOTIDE SEQUENCE [LARGE SCALE GENOMIC DNA]</scope>
    <source>
        <strain evidence="1 2">CCMP1102</strain>
    </source>
</reference>
<dbReference type="SUPFAM" id="SSF50993">
    <property type="entry name" value="Peptidase/esterase 'gauge' domain"/>
    <property type="match status" value="1"/>
</dbReference>
<dbReference type="Pfam" id="PF07676">
    <property type="entry name" value="PD40"/>
    <property type="match status" value="1"/>
</dbReference>
<organism evidence="1 2">
    <name type="scientific">Fragilariopsis cylindrus CCMP1102</name>
    <dbReference type="NCBI Taxonomy" id="635003"/>
    <lineage>
        <taxon>Eukaryota</taxon>
        <taxon>Sar</taxon>
        <taxon>Stramenopiles</taxon>
        <taxon>Ochrophyta</taxon>
        <taxon>Bacillariophyta</taxon>
        <taxon>Bacillariophyceae</taxon>
        <taxon>Bacillariophycidae</taxon>
        <taxon>Bacillariales</taxon>
        <taxon>Bacillariaceae</taxon>
        <taxon>Fragilariopsis</taxon>
    </lineage>
</organism>
<dbReference type="Gene3D" id="2.120.10.30">
    <property type="entry name" value="TolB, C-terminal domain"/>
    <property type="match status" value="1"/>
</dbReference>
<dbReference type="InterPro" id="IPR011042">
    <property type="entry name" value="6-blade_b-propeller_TolB-like"/>
</dbReference>
<evidence type="ECO:0008006" key="3">
    <source>
        <dbReference type="Google" id="ProtNLM"/>
    </source>
</evidence>
<dbReference type="InterPro" id="IPR011659">
    <property type="entry name" value="WD40"/>
</dbReference>
<dbReference type="Proteomes" id="UP000095751">
    <property type="component" value="Unassembled WGS sequence"/>
</dbReference>
<dbReference type="Pfam" id="PF00400">
    <property type="entry name" value="WD40"/>
    <property type="match status" value="1"/>
</dbReference>